<dbReference type="Pfam" id="PF12146">
    <property type="entry name" value="Hydrolase_4"/>
    <property type="match status" value="1"/>
</dbReference>
<dbReference type="PANTHER" id="PTHR11614">
    <property type="entry name" value="PHOSPHOLIPASE-RELATED"/>
    <property type="match status" value="1"/>
</dbReference>
<dbReference type="InterPro" id="IPR051044">
    <property type="entry name" value="MAG_DAG_Lipase"/>
</dbReference>
<organism evidence="2">
    <name type="scientific">Odontella aurita</name>
    <dbReference type="NCBI Taxonomy" id="265563"/>
    <lineage>
        <taxon>Eukaryota</taxon>
        <taxon>Sar</taxon>
        <taxon>Stramenopiles</taxon>
        <taxon>Ochrophyta</taxon>
        <taxon>Bacillariophyta</taxon>
        <taxon>Mediophyceae</taxon>
        <taxon>Biddulphiophycidae</taxon>
        <taxon>Eupodiscales</taxon>
        <taxon>Odontellaceae</taxon>
        <taxon>Odontella</taxon>
    </lineage>
</organism>
<proteinExistence type="predicted"/>
<evidence type="ECO:0000313" key="2">
    <source>
        <dbReference type="EMBL" id="CAE2287659.1"/>
    </source>
</evidence>
<evidence type="ECO:0000259" key="1">
    <source>
        <dbReference type="Pfam" id="PF12146"/>
    </source>
</evidence>
<gene>
    <name evidence="2" type="ORF">OAUR00152_LOCUS41309</name>
</gene>
<dbReference type="InterPro" id="IPR029058">
    <property type="entry name" value="AB_hydrolase_fold"/>
</dbReference>
<feature type="domain" description="Serine aminopeptidase S33" evidence="1">
    <location>
        <begin position="62"/>
        <end position="323"/>
    </location>
</feature>
<name>A0A7S4NHY2_9STRA</name>
<reference evidence="2" key="1">
    <citation type="submission" date="2021-01" db="EMBL/GenBank/DDBJ databases">
        <authorList>
            <person name="Corre E."/>
            <person name="Pelletier E."/>
            <person name="Niang G."/>
            <person name="Scheremetjew M."/>
            <person name="Finn R."/>
            <person name="Kale V."/>
            <person name="Holt S."/>
            <person name="Cochrane G."/>
            <person name="Meng A."/>
            <person name="Brown T."/>
            <person name="Cohen L."/>
        </authorList>
    </citation>
    <scope>NUCLEOTIDE SEQUENCE</scope>
    <source>
        <strain evidence="2">Isolate 1302-5</strain>
    </source>
</reference>
<protein>
    <recommendedName>
        <fullName evidence="1">Serine aminopeptidase S33 domain-containing protein</fullName>
    </recommendedName>
</protein>
<dbReference type="EMBL" id="HBKQ01060559">
    <property type="protein sequence ID" value="CAE2287659.1"/>
    <property type="molecule type" value="Transcribed_RNA"/>
</dbReference>
<dbReference type="InterPro" id="IPR022742">
    <property type="entry name" value="Hydrolase_4"/>
</dbReference>
<accession>A0A7S4NHY2</accession>
<sequence length="344" mass="38901">MPLYDLWGHSDLEIEIPKEEFPDDEWLKDKDDLFDYPEHGFFTSCYQGKKIHYRKNIPKGDVKAIVVWHHGICGQSGFGMKCAHGFTDMALRIRKMNERGIAVYSHDSLGHGFSEGCRFYIPEGNWKLNRDDLVDFCKMAAEDYPDSPLFVTGDSYGGCLALHAAYALQESKAIPGFVGCSLNCPVIEGDLPSLPVIWFLRYGLAPFFPKWTPFFMPHPITSERIWKVKEARDYFSNSKEMHGLSRGGVPFCLGTAVGLLSALQEAQQISHEIQLPFHISHGDTDYGVPLSGSQHLMKYSKTPSNQKVLNVIEDGYHGMFSQPDAEEILDHEIAWIQSMLQANM</sequence>
<dbReference type="Gene3D" id="3.40.50.1820">
    <property type="entry name" value="alpha/beta hydrolase"/>
    <property type="match status" value="1"/>
</dbReference>
<dbReference type="SUPFAM" id="SSF53474">
    <property type="entry name" value="alpha/beta-Hydrolases"/>
    <property type="match status" value="1"/>
</dbReference>
<dbReference type="AlphaFoldDB" id="A0A7S4NHY2"/>